<evidence type="ECO:0000256" key="1">
    <source>
        <dbReference type="SAM" id="MobiDB-lite"/>
    </source>
</evidence>
<reference evidence="3 4" key="1">
    <citation type="submission" date="2024-08" db="EMBL/GenBank/DDBJ databases">
        <authorList>
            <person name="Cucini C."/>
            <person name="Frati F."/>
        </authorList>
    </citation>
    <scope>NUCLEOTIDE SEQUENCE [LARGE SCALE GENOMIC DNA]</scope>
</reference>
<gene>
    <name evidence="3" type="ORF">ODALV1_LOCUS2681</name>
</gene>
<dbReference type="EMBL" id="CAXLJM020000007">
    <property type="protein sequence ID" value="CAL8073708.1"/>
    <property type="molecule type" value="Genomic_DNA"/>
</dbReference>
<keyword evidence="4" id="KW-1185">Reference proteome</keyword>
<dbReference type="Proteomes" id="UP001642540">
    <property type="component" value="Unassembled WGS sequence"/>
</dbReference>
<feature type="compositionally biased region" description="Polar residues" evidence="1">
    <location>
        <begin position="442"/>
        <end position="451"/>
    </location>
</feature>
<organism evidence="3 4">
    <name type="scientific">Orchesella dallaii</name>
    <dbReference type="NCBI Taxonomy" id="48710"/>
    <lineage>
        <taxon>Eukaryota</taxon>
        <taxon>Metazoa</taxon>
        <taxon>Ecdysozoa</taxon>
        <taxon>Arthropoda</taxon>
        <taxon>Hexapoda</taxon>
        <taxon>Collembola</taxon>
        <taxon>Entomobryomorpha</taxon>
        <taxon>Entomobryoidea</taxon>
        <taxon>Orchesellidae</taxon>
        <taxon>Orchesellinae</taxon>
        <taxon>Orchesella</taxon>
    </lineage>
</organism>
<sequence length="451" mass="51830">MMESGSLENTVKRGKKWCLQLNFILIVILLCSCFPQIGSLSLQPPGEEIQNTQLCPDPVIPRGSSKSPNFDKSKIMAISLERSSMPIDRTNPYFSRFKPCTFTEDSDSTLLGALLGSENNPNATQVRIKAINLNIEPWNFSSAAECTKFIMFKPWAEYGNGYQVMCGRENLDQYLGPYGYPMILYYLLKDQGIGFPQFFHNYGQNTRDQRRILELKYMLIYYSIKKNGLRTCRLQQYALDHLQQGCSATDTNCGEYDCSELDTLYQKKMGIIRNGEHHQQRFIIVKSKAQERYRVRNFLRQKFVPIVFLLLLIFAYKSYMKAGLRLNDPLPLQVSEMRLRRYQQRQSHHLHHHSAHNPRPYMSSSGGDHFRDIYFEYGNEHIPGLHIPYEPNPPGGITPVDPLQDETAQQCPTNNRAKLGHGIGDPPPTYESLFPPTYFEATDTTPKSPKV</sequence>
<evidence type="ECO:0000256" key="2">
    <source>
        <dbReference type="SAM" id="Phobius"/>
    </source>
</evidence>
<comment type="caution">
    <text evidence="3">The sequence shown here is derived from an EMBL/GenBank/DDBJ whole genome shotgun (WGS) entry which is preliminary data.</text>
</comment>
<protein>
    <submittedName>
        <fullName evidence="3">Uncharacterized protein</fullName>
    </submittedName>
</protein>
<keyword evidence="2" id="KW-0812">Transmembrane</keyword>
<feature type="transmembrane region" description="Helical" evidence="2">
    <location>
        <begin position="21"/>
        <end position="42"/>
    </location>
</feature>
<proteinExistence type="predicted"/>
<keyword evidence="2" id="KW-1133">Transmembrane helix</keyword>
<evidence type="ECO:0000313" key="4">
    <source>
        <dbReference type="Proteomes" id="UP001642540"/>
    </source>
</evidence>
<accession>A0ABP1PWT6</accession>
<name>A0ABP1PWT6_9HEXA</name>
<feature type="region of interest" description="Disordered" evidence="1">
    <location>
        <begin position="413"/>
        <end position="451"/>
    </location>
</feature>
<keyword evidence="2" id="KW-0472">Membrane</keyword>
<evidence type="ECO:0000313" key="3">
    <source>
        <dbReference type="EMBL" id="CAL8073708.1"/>
    </source>
</evidence>